<evidence type="ECO:0000313" key="3">
    <source>
        <dbReference type="Proteomes" id="UP000198437"/>
    </source>
</evidence>
<evidence type="ECO:0000313" key="2">
    <source>
        <dbReference type="EMBL" id="OXC22953.1"/>
    </source>
</evidence>
<dbReference type="RefSeq" id="WP_089143241.1">
    <property type="nucleotide sequence ID" value="NZ_LYQR01000031.1"/>
</dbReference>
<dbReference type="Pfam" id="PF06114">
    <property type="entry name" value="Peptidase_M78"/>
    <property type="match status" value="1"/>
</dbReference>
<organism evidence="2 3">
    <name type="scientific">Lactobacillus crispatus</name>
    <dbReference type="NCBI Taxonomy" id="47770"/>
    <lineage>
        <taxon>Bacteria</taxon>
        <taxon>Bacillati</taxon>
        <taxon>Bacillota</taxon>
        <taxon>Bacilli</taxon>
        <taxon>Lactobacillales</taxon>
        <taxon>Lactobacillaceae</taxon>
        <taxon>Lactobacillus</taxon>
    </lineage>
</organism>
<comment type="caution">
    <text evidence="2">The sequence shown here is derived from an EMBL/GenBank/DDBJ whole genome shotgun (WGS) entry which is preliminary data.</text>
</comment>
<accession>A0A854PMQ7</accession>
<dbReference type="AlphaFoldDB" id="A0A854PMQ7"/>
<gene>
    <name evidence="2" type="ORF">AYP82_08515</name>
</gene>
<evidence type="ECO:0000259" key="1">
    <source>
        <dbReference type="Pfam" id="PF06114"/>
    </source>
</evidence>
<dbReference type="InterPro" id="IPR010359">
    <property type="entry name" value="IrrE_HExxH"/>
</dbReference>
<proteinExistence type="predicted"/>
<protein>
    <recommendedName>
        <fullName evidence="1">IrrE N-terminal-like domain-containing protein</fullName>
    </recommendedName>
</protein>
<dbReference type="EMBL" id="LYQW01000018">
    <property type="protein sequence ID" value="OXC22953.1"/>
    <property type="molecule type" value="Genomic_DNA"/>
</dbReference>
<dbReference type="Gene3D" id="1.10.10.2910">
    <property type="match status" value="1"/>
</dbReference>
<name>A0A854PMQ7_9LACO</name>
<dbReference type="Proteomes" id="UP000198437">
    <property type="component" value="Unassembled WGS sequence"/>
</dbReference>
<reference evidence="2 3" key="1">
    <citation type="submission" date="2016-05" db="EMBL/GenBank/DDBJ databases">
        <authorList>
            <person name="Johnson T.J."/>
            <person name="Youmans B.P."/>
            <person name="Case K.A."/>
        </authorList>
    </citation>
    <scope>NUCLEOTIDE SEQUENCE [LARGE SCALE GENOMIC DNA]</scope>
    <source>
        <strain evidence="2 3">UMNLC6</strain>
    </source>
</reference>
<sequence>MIDYPHKLTDEVYEYIKGEATHVLVQDHIRLRPILGQEIAMKEHIKLIPYSTLSGKKLEAIKALSIDGAFEENGNEDCIYYNNCDCPQRQNWTILHELGHFFLDHIGRTDTEEREADFFAKFIIAPPILVYKIKAQDPDDIYENFKISSEASQYSFNYYQKWLRHYKQNGELTDYEQQLLDLYNLEINNLIAS</sequence>
<feature type="domain" description="IrrE N-terminal-like" evidence="1">
    <location>
        <begin position="76"/>
        <end position="152"/>
    </location>
</feature>